<name>A0ABV8T0H3_9GAMM</name>
<comment type="caution">
    <text evidence="2">The sequence shown here is derived from an EMBL/GenBank/DDBJ whole genome shotgun (WGS) entry which is preliminary data.</text>
</comment>
<keyword evidence="2" id="KW-0808">Transferase</keyword>
<evidence type="ECO:0000313" key="3">
    <source>
        <dbReference type="Proteomes" id="UP001595904"/>
    </source>
</evidence>
<sequence length="727" mass="79103">MKPLHSLRALALGDAADGALARLLATFGAEVSPVEFASLANELPNAHFLIEGLGIPALRRAGFDRARIEQLNAKLIHVSVTTFGSEGPRAEWRGGELIASAMGGTLRVTGDVDRPPVKEALDACWFHADMAGAAGAMAALVELATTGRGQHVDISVQEVAFSRNVNGVLVWQFDRRKLHRVGGALNYGRATVRCIWPLADGFCFHTLMTGRFGAPANQALSDWIDEAGLPNPLRGVDWTRYNRSTLDPETRREWERAIEGFFSTRTRHEISTEGRRRGINATVVAEPGDVLADPHLEARNFWTRDQQNKRKPSRFVSITEAPTAAQPNRSNPRTIERTGPLKGLRVLDFSWALVGSITTKVLGDLGCDVIKIETRSRPCLSRIDVQVNASRADSFDDKPWFAHLNSSKRSLALDLKLPQSREVLNPLLNWADIVVENFSPGTMAKLGLDYASLQKRNPGVIMVSGSVFGQTGPLAESWGVDGTGAALSGRTFLTGWPDRNPVIPGAVPYGDVIVPYVMAAATAAAVDHRRRTGKGCHIDAAMYEICVQQMHDAIVAADKGARPARQGNDDPKVFHQGVYQTAGDDQWIAITLGSLSDWKILCSLTQLNPNQSAHDAEKALNAWSRQREAHALMEQLQASGIAAGVVQDIQDLTERDPQIAARQALMTLEHPLLGAFGHVRTPISFSSAVTSPYRAPSIGEHSLAIARDLCGLSASRIEELERLGVFR</sequence>
<dbReference type="InterPro" id="IPR050509">
    <property type="entry name" value="CoA-transferase_III"/>
</dbReference>
<dbReference type="SUPFAM" id="SSF89796">
    <property type="entry name" value="CoA-transferase family III (CaiB/BaiF)"/>
    <property type="match status" value="2"/>
</dbReference>
<dbReference type="PANTHER" id="PTHR48228">
    <property type="entry name" value="SUCCINYL-COA--D-CITRAMALATE COA-TRANSFERASE"/>
    <property type="match status" value="1"/>
</dbReference>
<dbReference type="GO" id="GO:0016740">
    <property type="term" value="F:transferase activity"/>
    <property type="evidence" value="ECO:0007669"/>
    <property type="project" value="UniProtKB-KW"/>
</dbReference>
<organism evidence="2 3">
    <name type="scientific">Steroidobacter flavus</name>
    <dbReference type="NCBI Taxonomy" id="1842136"/>
    <lineage>
        <taxon>Bacteria</taxon>
        <taxon>Pseudomonadati</taxon>
        <taxon>Pseudomonadota</taxon>
        <taxon>Gammaproteobacteria</taxon>
        <taxon>Steroidobacterales</taxon>
        <taxon>Steroidobacteraceae</taxon>
        <taxon>Steroidobacter</taxon>
    </lineage>
</organism>
<proteinExistence type="predicted"/>
<protein>
    <submittedName>
        <fullName evidence="2">CoA transferase</fullName>
    </submittedName>
</protein>
<dbReference type="PANTHER" id="PTHR48228:SF7">
    <property type="entry name" value="FATTY ACYL-COA TRANSFERASE RV3272-RELATED"/>
    <property type="match status" value="1"/>
</dbReference>
<accession>A0ABV8T0H3</accession>
<dbReference type="Gene3D" id="3.40.50.10540">
    <property type="entry name" value="Crotonobetainyl-coa:carnitine coa-transferase, domain 1"/>
    <property type="match status" value="2"/>
</dbReference>
<evidence type="ECO:0000313" key="2">
    <source>
        <dbReference type="EMBL" id="MFC4313177.1"/>
    </source>
</evidence>
<dbReference type="InterPro" id="IPR023606">
    <property type="entry name" value="CoA-Trfase_III_dom_1_sf"/>
</dbReference>
<dbReference type="InterPro" id="IPR003673">
    <property type="entry name" value="CoA-Trfase_fam_III"/>
</dbReference>
<dbReference type="InterPro" id="IPR044855">
    <property type="entry name" value="CoA-Trfase_III_dom3_sf"/>
</dbReference>
<dbReference type="Pfam" id="PF02515">
    <property type="entry name" value="CoA_transf_3"/>
    <property type="match status" value="2"/>
</dbReference>
<dbReference type="Proteomes" id="UP001595904">
    <property type="component" value="Unassembled WGS sequence"/>
</dbReference>
<dbReference type="RefSeq" id="WP_380603253.1">
    <property type="nucleotide sequence ID" value="NZ_JBHSDU010000015.1"/>
</dbReference>
<dbReference type="EMBL" id="JBHSDU010000015">
    <property type="protein sequence ID" value="MFC4313177.1"/>
    <property type="molecule type" value="Genomic_DNA"/>
</dbReference>
<reference evidence="3" key="1">
    <citation type="journal article" date="2019" name="Int. J. Syst. Evol. Microbiol.">
        <title>The Global Catalogue of Microorganisms (GCM) 10K type strain sequencing project: providing services to taxonomists for standard genome sequencing and annotation.</title>
        <authorList>
            <consortium name="The Broad Institute Genomics Platform"/>
            <consortium name="The Broad Institute Genome Sequencing Center for Infectious Disease"/>
            <person name="Wu L."/>
            <person name="Ma J."/>
        </authorList>
    </citation>
    <scope>NUCLEOTIDE SEQUENCE [LARGE SCALE GENOMIC DNA]</scope>
    <source>
        <strain evidence="3">CGMCC 1.10759</strain>
    </source>
</reference>
<gene>
    <name evidence="2" type="ORF">ACFPN2_29130</name>
</gene>
<evidence type="ECO:0000256" key="1">
    <source>
        <dbReference type="SAM" id="MobiDB-lite"/>
    </source>
</evidence>
<feature type="region of interest" description="Disordered" evidence="1">
    <location>
        <begin position="318"/>
        <end position="337"/>
    </location>
</feature>
<keyword evidence="3" id="KW-1185">Reference proteome</keyword>
<dbReference type="Gene3D" id="3.30.1540.10">
    <property type="entry name" value="formyl-coa transferase, domain 3"/>
    <property type="match status" value="1"/>
</dbReference>